<organism evidence="5 6">
    <name type="scientific">Arthrobacter terricola</name>
    <dbReference type="NCBI Taxonomy" id="2547396"/>
    <lineage>
        <taxon>Bacteria</taxon>
        <taxon>Bacillati</taxon>
        <taxon>Actinomycetota</taxon>
        <taxon>Actinomycetes</taxon>
        <taxon>Micrococcales</taxon>
        <taxon>Micrococcaceae</taxon>
        <taxon>Arthrobacter</taxon>
    </lineage>
</organism>
<dbReference type="RefSeq" id="WP_133205543.1">
    <property type="nucleotide sequence ID" value="NZ_SMRU01000022.1"/>
</dbReference>
<gene>
    <name evidence="5" type="ORF">E1809_17650</name>
</gene>
<dbReference type="InterPro" id="IPR028082">
    <property type="entry name" value="Peripla_BP_I"/>
</dbReference>
<comment type="caution">
    <text evidence="5">The sequence shown here is derived from an EMBL/GenBank/DDBJ whole genome shotgun (WGS) entry which is preliminary data.</text>
</comment>
<evidence type="ECO:0000256" key="1">
    <source>
        <dbReference type="ARBA" id="ARBA00023015"/>
    </source>
</evidence>
<proteinExistence type="predicted"/>
<dbReference type="Pfam" id="PF00356">
    <property type="entry name" value="LacI"/>
    <property type="match status" value="1"/>
</dbReference>
<evidence type="ECO:0000256" key="2">
    <source>
        <dbReference type="ARBA" id="ARBA00023125"/>
    </source>
</evidence>
<evidence type="ECO:0000259" key="4">
    <source>
        <dbReference type="PROSITE" id="PS50932"/>
    </source>
</evidence>
<dbReference type="Proteomes" id="UP000295511">
    <property type="component" value="Unassembled WGS sequence"/>
</dbReference>
<dbReference type="GO" id="GO:0000976">
    <property type="term" value="F:transcription cis-regulatory region binding"/>
    <property type="evidence" value="ECO:0007669"/>
    <property type="project" value="TreeGrafter"/>
</dbReference>
<dbReference type="SUPFAM" id="SSF47413">
    <property type="entry name" value="lambda repressor-like DNA-binding domains"/>
    <property type="match status" value="1"/>
</dbReference>
<dbReference type="PANTHER" id="PTHR30146">
    <property type="entry name" value="LACI-RELATED TRANSCRIPTIONAL REPRESSOR"/>
    <property type="match status" value="1"/>
</dbReference>
<dbReference type="PANTHER" id="PTHR30146:SF109">
    <property type="entry name" value="HTH-TYPE TRANSCRIPTIONAL REGULATOR GALS"/>
    <property type="match status" value="1"/>
</dbReference>
<evidence type="ECO:0000313" key="6">
    <source>
        <dbReference type="Proteomes" id="UP000295511"/>
    </source>
</evidence>
<dbReference type="InterPro" id="IPR010982">
    <property type="entry name" value="Lambda_DNA-bd_dom_sf"/>
</dbReference>
<reference evidence="5 6" key="1">
    <citation type="submission" date="2019-03" db="EMBL/GenBank/DDBJ databases">
        <title>Whole genome sequence of Arthrobacter sp JH1-1.</title>
        <authorList>
            <person name="Trinh H.N."/>
        </authorList>
    </citation>
    <scope>NUCLEOTIDE SEQUENCE [LARGE SCALE GENOMIC DNA]</scope>
    <source>
        <strain evidence="5 6">JH1-1</strain>
    </source>
</reference>
<dbReference type="CDD" id="cd01392">
    <property type="entry name" value="HTH_LacI"/>
    <property type="match status" value="1"/>
</dbReference>
<dbReference type="GO" id="GO:0003700">
    <property type="term" value="F:DNA-binding transcription factor activity"/>
    <property type="evidence" value="ECO:0007669"/>
    <property type="project" value="TreeGrafter"/>
</dbReference>
<dbReference type="OrthoDB" id="3258243at2"/>
<dbReference type="SUPFAM" id="SSF53822">
    <property type="entry name" value="Periplasmic binding protein-like I"/>
    <property type="match status" value="1"/>
</dbReference>
<dbReference type="SMART" id="SM00354">
    <property type="entry name" value="HTH_LACI"/>
    <property type="match status" value="1"/>
</dbReference>
<keyword evidence="6" id="KW-1185">Reference proteome</keyword>
<keyword evidence="3" id="KW-0804">Transcription</keyword>
<evidence type="ECO:0000313" key="5">
    <source>
        <dbReference type="EMBL" id="TDF92675.1"/>
    </source>
</evidence>
<dbReference type="Gene3D" id="3.40.50.2300">
    <property type="match status" value="1"/>
</dbReference>
<dbReference type="PROSITE" id="PS50932">
    <property type="entry name" value="HTH_LACI_2"/>
    <property type="match status" value="1"/>
</dbReference>
<evidence type="ECO:0000256" key="3">
    <source>
        <dbReference type="ARBA" id="ARBA00023163"/>
    </source>
</evidence>
<feature type="domain" description="HTH lacI-type" evidence="4">
    <location>
        <begin position="1"/>
        <end position="47"/>
    </location>
</feature>
<dbReference type="Gene3D" id="1.10.260.40">
    <property type="entry name" value="lambda repressor-like DNA-binding domains"/>
    <property type="match status" value="1"/>
</dbReference>
<dbReference type="InterPro" id="IPR000843">
    <property type="entry name" value="HTH_LacI"/>
</dbReference>
<name>A0A4R5KDH4_9MICC</name>
<accession>A0A4R5KDH4</accession>
<sequence length="186" mass="19826">MAGVSVGTVSNVLKGRVSVSSQRRARVLAAIKELGFVRSEAARTFRAGTTTTVGMLVLDVRNPCFTDVALGAEDMAAKHHHSLILANTAEDPSRRRRTWTFSKSSACAVCSLARSATFSPAWSGCGNPGFPPYSSTAFPHGHFCSVLLDDVVGGRLAARHAGAATAVDETEATLQRLQTPDRLRRE</sequence>
<dbReference type="AlphaFoldDB" id="A0A4R5KDH4"/>
<protein>
    <submittedName>
        <fullName evidence="5">LacI family transcriptional regulator</fullName>
    </submittedName>
</protein>
<dbReference type="EMBL" id="SMRU01000022">
    <property type="protein sequence ID" value="TDF92675.1"/>
    <property type="molecule type" value="Genomic_DNA"/>
</dbReference>
<keyword evidence="2" id="KW-0238">DNA-binding</keyword>
<keyword evidence="1" id="KW-0805">Transcription regulation</keyword>